<dbReference type="SUPFAM" id="SSF52833">
    <property type="entry name" value="Thioredoxin-like"/>
    <property type="match status" value="1"/>
</dbReference>
<feature type="domain" description="C2" evidence="4">
    <location>
        <begin position="252"/>
        <end position="295"/>
    </location>
</feature>
<dbReference type="InterPro" id="IPR051499">
    <property type="entry name" value="Phosducin-like_reg"/>
</dbReference>
<gene>
    <name evidence="7" type="primary">LOC106814959</name>
</gene>
<dbReference type="Gene3D" id="3.40.30.10">
    <property type="entry name" value="Glutaredoxin"/>
    <property type="match status" value="1"/>
</dbReference>
<organism evidence="6 7">
    <name type="scientific">Priapulus caudatus</name>
    <name type="common">Priapulid worm</name>
    <dbReference type="NCBI Taxonomy" id="37621"/>
    <lineage>
        <taxon>Eukaryota</taxon>
        <taxon>Metazoa</taxon>
        <taxon>Ecdysozoa</taxon>
        <taxon>Scalidophora</taxon>
        <taxon>Priapulida</taxon>
        <taxon>Priapulimorpha</taxon>
        <taxon>Priapulimorphida</taxon>
        <taxon>Priapulidae</taxon>
        <taxon>Priapulus</taxon>
    </lineage>
</organism>
<dbReference type="InterPro" id="IPR024253">
    <property type="entry name" value="Phosducin_thioredoxin-like_dom"/>
</dbReference>
<dbReference type="PANTHER" id="PTHR46052:SF1">
    <property type="entry name" value="PHOSDUCIN-LIKE PROTEIN"/>
    <property type="match status" value="1"/>
</dbReference>
<comment type="similarity">
    <text evidence="1">Belongs to the phosducin family.</text>
</comment>
<evidence type="ECO:0000256" key="1">
    <source>
        <dbReference type="ARBA" id="ARBA00009686"/>
    </source>
</evidence>
<dbReference type="PANTHER" id="PTHR46052">
    <property type="entry name" value="PHOSDUCIN-LIKE PROTEIN"/>
    <property type="match status" value="1"/>
</dbReference>
<feature type="domain" description="Phosducin" evidence="5">
    <location>
        <begin position="60"/>
        <end position="229"/>
    </location>
</feature>
<dbReference type="InterPro" id="IPR001200">
    <property type="entry name" value="Phosducin"/>
</dbReference>
<dbReference type="InterPro" id="IPR035892">
    <property type="entry name" value="C2_domain_sf"/>
</dbReference>
<proteinExistence type="inferred from homology"/>
<dbReference type="Pfam" id="PF00168">
    <property type="entry name" value="C2"/>
    <property type="match status" value="1"/>
</dbReference>
<feature type="region of interest" description="Disordered" evidence="3">
    <location>
        <begin position="15"/>
        <end position="51"/>
    </location>
</feature>
<evidence type="ECO:0000259" key="5">
    <source>
        <dbReference type="Pfam" id="PF02114"/>
    </source>
</evidence>
<dbReference type="Proteomes" id="UP000695022">
    <property type="component" value="Unplaced"/>
</dbReference>
<dbReference type="PRINTS" id="PR00677">
    <property type="entry name" value="PHOSDUCIN"/>
</dbReference>
<dbReference type="InterPro" id="IPR023196">
    <property type="entry name" value="Phosducin_N_dom_sf"/>
</dbReference>
<dbReference type="Pfam" id="PF02114">
    <property type="entry name" value="Phosducin"/>
    <property type="match status" value="1"/>
</dbReference>
<evidence type="ECO:0000259" key="4">
    <source>
        <dbReference type="Pfam" id="PF00168"/>
    </source>
</evidence>
<dbReference type="RefSeq" id="XP_014674841.1">
    <property type="nucleotide sequence ID" value="XM_014819355.1"/>
</dbReference>
<evidence type="ECO:0000256" key="2">
    <source>
        <dbReference type="ARBA" id="ARBA00022553"/>
    </source>
</evidence>
<dbReference type="SUPFAM" id="SSF49562">
    <property type="entry name" value="C2 domain (Calcium/lipid-binding domain, CaLB)"/>
    <property type="match status" value="1"/>
</dbReference>
<evidence type="ECO:0000256" key="3">
    <source>
        <dbReference type="SAM" id="MobiDB-lite"/>
    </source>
</evidence>
<evidence type="ECO:0000313" key="6">
    <source>
        <dbReference type="Proteomes" id="UP000695022"/>
    </source>
</evidence>
<reference evidence="7" key="1">
    <citation type="submission" date="2025-08" db="UniProtKB">
        <authorList>
            <consortium name="RefSeq"/>
        </authorList>
    </citation>
    <scope>IDENTIFICATION</scope>
</reference>
<protein>
    <submittedName>
        <fullName evidence="7">Phosducin-like protein</fullName>
    </submittedName>
</protein>
<dbReference type="InterPro" id="IPR000008">
    <property type="entry name" value="C2_dom"/>
</dbReference>
<evidence type="ECO:0000313" key="7">
    <source>
        <dbReference type="RefSeq" id="XP_014674841.1"/>
    </source>
</evidence>
<keyword evidence="2" id="KW-0597">Phosphoprotein</keyword>
<dbReference type="GeneID" id="106814959"/>
<feature type="compositionally biased region" description="Acidic residues" evidence="3">
    <location>
        <begin position="20"/>
        <end position="36"/>
    </location>
</feature>
<keyword evidence="6" id="KW-1185">Reference proteome</keyword>
<dbReference type="InterPro" id="IPR036249">
    <property type="entry name" value="Thioredoxin-like_sf"/>
</dbReference>
<accession>A0ABM1ERM0</accession>
<dbReference type="Gene3D" id="1.10.168.10">
    <property type="entry name" value="Phosducin, domain 2"/>
    <property type="match status" value="1"/>
</dbReference>
<name>A0ABM1ERM0_PRICU</name>
<sequence>MATLDDKILGEKLQYYCSSSEDEDEGEEKPEEGDDDNRERDRCKNVKRPQFVPDAKVNEYEAYKGTSVNTGPKGVIRDWQRYKQLQNEQSVENNAELQALAKKLSLTCRSDLDEQKEKDKQKHEEDDLQLHLEEMEDEFLQQYRLKRMQEMMSVVTNLPKFGKLVELTSGQAFLAAIEKEVPQVNVIIHIYDDLTHACEAMNGCLQCLAAEYQTTKFCKIRAGCIGPLSKHFISTSNHDKKKQQHENPYILTYRTEVIKNTLNPTWRPFTVPVRLLCNGDYDRSIKIECWDWNSSGS</sequence>
<dbReference type="CDD" id="cd02987">
    <property type="entry name" value="Phd_like_Phd"/>
    <property type="match status" value="1"/>
</dbReference>